<evidence type="ECO:0000313" key="12">
    <source>
        <dbReference type="EMBL" id="KAJ8900964.1"/>
    </source>
</evidence>
<evidence type="ECO:0000256" key="7">
    <source>
        <dbReference type="ARBA" id="ARBA00023254"/>
    </source>
</evidence>
<dbReference type="InterPro" id="IPR040661">
    <property type="entry name" value="LZ3wCH"/>
</dbReference>
<evidence type="ECO:0000256" key="6">
    <source>
        <dbReference type="ARBA" id="ARBA00023242"/>
    </source>
</evidence>
<keyword evidence="7" id="KW-0469">Meiosis</keyword>
<proteinExistence type="inferred from homology"/>
<feature type="compositionally biased region" description="Basic and acidic residues" evidence="9">
    <location>
        <begin position="106"/>
        <end position="118"/>
    </location>
</feature>
<keyword evidence="6 8" id="KW-0539">Nucleus</keyword>
<dbReference type="PANTHER" id="PTHR31398:SF0">
    <property type="entry name" value="MEIOTIC NUCLEAR DIVISION PROTEIN 1 HOMOLOG"/>
    <property type="match status" value="1"/>
</dbReference>
<dbReference type="PANTHER" id="PTHR31398">
    <property type="entry name" value="MEIOTIC NUCLEAR DIVISION PROTEIN 1 HOMOLOG"/>
    <property type="match status" value="1"/>
</dbReference>
<organism evidence="12 13">
    <name type="scientific">Rhodosorus marinus</name>
    <dbReference type="NCBI Taxonomy" id="101924"/>
    <lineage>
        <taxon>Eukaryota</taxon>
        <taxon>Rhodophyta</taxon>
        <taxon>Stylonematophyceae</taxon>
        <taxon>Stylonematales</taxon>
        <taxon>Stylonemataceae</taxon>
        <taxon>Rhodosorus</taxon>
    </lineage>
</organism>
<keyword evidence="13" id="KW-1185">Reference proteome</keyword>
<dbReference type="Pfam" id="PF03962">
    <property type="entry name" value="Mnd1"/>
    <property type="match status" value="1"/>
</dbReference>
<dbReference type="EMBL" id="JAMWBK010000013">
    <property type="protein sequence ID" value="KAJ8900964.1"/>
    <property type="molecule type" value="Genomic_DNA"/>
</dbReference>
<sequence length="208" mass="23776">MSKRKGLSLEDKRSRMMEIFLTSMEPFTLKELEKVAPKKKGIISQSVKDVVQSLVDDDMVLTDKCGTQTLYWSLPSAAAQQKRRRLSTLDEQIEKTKEGISSAEQSAKELKSGREESSEREEVLKRLGKLETESAELRSKLLIYSSCDPETIRSLKIDSEAFRAGANRWTDNIFSIRSYVSEKFSIPPTDFDKNFGIAEDFDYIEQRV</sequence>
<comment type="subcellular location">
    <subcellularLocation>
        <location evidence="1 8">Nucleus</location>
    </subcellularLocation>
</comment>
<evidence type="ECO:0000256" key="8">
    <source>
        <dbReference type="PIRNR" id="PIRNR026991"/>
    </source>
</evidence>
<dbReference type="GO" id="GO:0005634">
    <property type="term" value="C:nucleus"/>
    <property type="evidence" value="ECO:0007669"/>
    <property type="project" value="UniProtKB-SubCell"/>
</dbReference>
<reference evidence="12 13" key="1">
    <citation type="journal article" date="2023" name="Nat. Commun.">
        <title>Origin of minicircular mitochondrial genomes in red algae.</title>
        <authorList>
            <person name="Lee Y."/>
            <person name="Cho C.H."/>
            <person name="Lee Y.M."/>
            <person name="Park S.I."/>
            <person name="Yang J.H."/>
            <person name="West J.A."/>
            <person name="Bhattacharya D."/>
            <person name="Yoon H.S."/>
        </authorList>
    </citation>
    <scope>NUCLEOTIDE SEQUENCE [LARGE SCALE GENOMIC DNA]</scope>
    <source>
        <strain evidence="12 13">CCMP1338</strain>
        <tissue evidence="12">Whole cell</tissue>
    </source>
</reference>
<evidence type="ECO:0000256" key="5">
    <source>
        <dbReference type="ARBA" id="ARBA00023172"/>
    </source>
</evidence>
<evidence type="ECO:0000256" key="9">
    <source>
        <dbReference type="SAM" id="MobiDB-lite"/>
    </source>
</evidence>
<evidence type="ECO:0000256" key="1">
    <source>
        <dbReference type="ARBA" id="ARBA00004123"/>
    </source>
</evidence>
<name>A0AAV8UEP0_9RHOD</name>
<feature type="domain" description="Mnd1 HTH" evidence="10">
    <location>
        <begin position="16"/>
        <end position="75"/>
    </location>
</feature>
<dbReference type="GO" id="GO:0007131">
    <property type="term" value="P:reciprocal meiotic recombination"/>
    <property type="evidence" value="ECO:0007669"/>
    <property type="project" value="InterPro"/>
</dbReference>
<dbReference type="Proteomes" id="UP001157974">
    <property type="component" value="Unassembled WGS sequence"/>
</dbReference>
<evidence type="ECO:0000313" key="13">
    <source>
        <dbReference type="Proteomes" id="UP001157974"/>
    </source>
</evidence>
<dbReference type="Pfam" id="PF18517">
    <property type="entry name" value="LZ3wCH"/>
    <property type="match status" value="1"/>
</dbReference>
<evidence type="ECO:0000256" key="3">
    <source>
        <dbReference type="ARBA" id="ARBA00013726"/>
    </source>
</evidence>
<dbReference type="GO" id="GO:0003690">
    <property type="term" value="F:double-stranded DNA binding"/>
    <property type="evidence" value="ECO:0007669"/>
    <property type="project" value="InterPro"/>
</dbReference>
<comment type="function">
    <text evidence="8">Required for proper homologous chromosome pairing and efficient cross-over and intragenic recombination during meiosis.</text>
</comment>
<protein>
    <recommendedName>
        <fullName evidence="3">Meiotic nuclear division protein 1 homolog</fullName>
    </recommendedName>
</protein>
<feature type="domain" description="Leucine zipper with capping helix" evidence="11">
    <location>
        <begin position="151"/>
        <end position="204"/>
    </location>
</feature>
<accession>A0AAV8UEP0</accession>
<dbReference type="InterPro" id="IPR040453">
    <property type="entry name" value="Mnd1_HTH"/>
</dbReference>
<keyword evidence="4" id="KW-0175">Coiled coil</keyword>
<evidence type="ECO:0000256" key="4">
    <source>
        <dbReference type="ARBA" id="ARBA00023054"/>
    </source>
</evidence>
<comment type="similarity">
    <text evidence="2 8">Belongs to the MND1 family.</text>
</comment>
<evidence type="ECO:0000259" key="11">
    <source>
        <dbReference type="Pfam" id="PF18517"/>
    </source>
</evidence>
<feature type="region of interest" description="Disordered" evidence="9">
    <location>
        <begin position="95"/>
        <end position="118"/>
    </location>
</feature>
<dbReference type="AlphaFoldDB" id="A0AAV8UEP0"/>
<keyword evidence="5" id="KW-0233">DNA recombination</keyword>
<evidence type="ECO:0000256" key="2">
    <source>
        <dbReference type="ARBA" id="ARBA00005981"/>
    </source>
</evidence>
<dbReference type="InterPro" id="IPR005647">
    <property type="entry name" value="Mnd1"/>
</dbReference>
<comment type="caution">
    <text evidence="12">The sequence shown here is derived from an EMBL/GenBank/DDBJ whole genome shotgun (WGS) entry which is preliminary data.</text>
</comment>
<gene>
    <name evidence="12" type="ORF">NDN08_000261</name>
</gene>
<dbReference type="PIRSF" id="PIRSF026991">
    <property type="entry name" value="Mnd1"/>
    <property type="match status" value="1"/>
</dbReference>
<evidence type="ECO:0000259" key="10">
    <source>
        <dbReference type="Pfam" id="PF03962"/>
    </source>
</evidence>